<dbReference type="InterPro" id="IPR001173">
    <property type="entry name" value="Glyco_trans_2-like"/>
</dbReference>
<organism evidence="2 3">
    <name type="scientific">Solirubrobacter deserti</name>
    <dbReference type="NCBI Taxonomy" id="2282478"/>
    <lineage>
        <taxon>Bacteria</taxon>
        <taxon>Bacillati</taxon>
        <taxon>Actinomycetota</taxon>
        <taxon>Thermoleophilia</taxon>
        <taxon>Solirubrobacterales</taxon>
        <taxon>Solirubrobacteraceae</taxon>
        <taxon>Solirubrobacter</taxon>
    </lineage>
</organism>
<proteinExistence type="predicted"/>
<feature type="domain" description="Glycosyltransferase 2-like" evidence="1">
    <location>
        <begin position="7"/>
        <end position="114"/>
    </location>
</feature>
<gene>
    <name evidence="2" type="ORF">OJ962_19260</name>
</gene>
<evidence type="ECO:0000313" key="3">
    <source>
        <dbReference type="Proteomes" id="UP001147700"/>
    </source>
</evidence>
<reference evidence="2" key="1">
    <citation type="submission" date="2022-10" db="EMBL/GenBank/DDBJ databases">
        <title>The WGS of Solirubrobacter sp. CPCC 204708.</title>
        <authorList>
            <person name="Jiang Z."/>
        </authorList>
    </citation>
    <scope>NUCLEOTIDE SEQUENCE</scope>
    <source>
        <strain evidence="2">CPCC 204708</strain>
    </source>
</reference>
<dbReference type="SUPFAM" id="SSF53448">
    <property type="entry name" value="Nucleotide-diphospho-sugar transferases"/>
    <property type="match status" value="1"/>
</dbReference>
<dbReference type="PANTHER" id="PTHR43685">
    <property type="entry name" value="GLYCOSYLTRANSFERASE"/>
    <property type="match status" value="1"/>
</dbReference>
<keyword evidence="3" id="KW-1185">Reference proteome</keyword>
<comment type="caution">
    <text evidence="2">The sequence shown here is derived from an EMBL/GenBank/DDBJ whole genome shotgun (WGS) entry which is preliminary data.</text>
</comment>
<evidence type="ECO:0000259" key="1">
    <source>
        <dbReference type="Pfam" id="PF00535"/>
    </source>
</evidence>
<sequence length="308" mass="33443">MTALGVSVVIPAFNRPEMTARAVRSALGQRPDPPFEVVVVDDCSTDHTGAAARAAGARVIHHAVNRGEGGARNTAIREAQQPWVALLDSDDEWLPGHLAALWPLRDDHVVLGSTAVATCADAPPRLWGRERNTPEALRSPADLLRAGNALVASSVLVRRDLVLAVGGFREDLRMGADLDLWLRVLERGTGLVSPAVTVRYHVHADQVSGDRAALWLAHREIVDTYADRPWHTPALRAHVEGYLLWNELRSGDRATVARCAARLTTDPRRLAGVLDVVSARARMSVRSWRYRRVTARRAGGSASTTASG</sequence>
<accession>A0ABT4RMJ3</accession>
<dbReference type="EMBL" id="JAPCID010000028">
    <property type="protein sequence ID" value="MDA0139648.1"/>
    <property type="molecule type" value="Genomic_DNA"/>
</dbReference>
<dbReference type="InterPro" id="IPR050834">
    <property type="entry name" value="Glycosyltransf_2"/>
</dbReference>
<dbReference type="CDD" id="cd00761">
    <property type="entry name" value="Glyco_tranf_GTA_type"/>
    <property type="match status" value="1"/>
</dbReference>
<evidence type="ECO:0000313" key="2">
    <source>
        <dbReference type="EMBL" id="MDA0139648.1"/>
    </source>
</evidence>
<protein>
    <submittedName>
        <fullName evidence="2">Glycosyltransferase</fullName>
    </submittedName>
</protein>
<dbReference type="PANTHER" id="PTHR43685:SF2">
    <property type="entry name" value="GLYCOSYLTRANSFERASE 2-LIKE DOMAIN-CONTAINING PROTEIN"/>
    <property type="match status" value="1"/>
</dbReference>
<dbReference type="Proteomes" id="UP001147700">
    <property type="component" value="Unassembled WGS sequence"/>
</dbReference>
<dbReference type="Pfam" id="PF00535">
    <property type="entry name" value="Glycos_transf_2"/>
    <property type="match status" value="1"/>
</dbReference>
<name>A0ABT4RMJ3_9ACTN</name>
<dbReference type="InterPro" id="IPR029044">
    <property type="entry name" value="Nucleotide-diphossugar_trans"/>
</dbReference>
<dbReference type="Gene3D" id="3.90.550.10">
    <property type="entry name" value="Spore Coat Polysaccharide Biosynthesis Protein SpsA, Chain A"/>
    <property type="match status" value="1"/>
</dbReference>
<dbReference type="RefSeq" id="WP_202955591.1">
    <property type="nucleotide sequence ID" value="NZ_JAPCID010000028.1"/>
</dbReference>